<proteinExistence type="predicted"/>
<evidence type="ECO:0000259" key="2">
    <source>
        <dbReference type="SMART" id="SM00903"/>
    </source>
</evidence>
<dbReference type="AlphaFoldDB" id="A0A6M4G7G0"/>
<dbReference type="GO" id="GO:0006208">
    <property type="term" value="P:pyrimidine nucleobase catabolic process"/>
    <property type="evidence" value="ECO:0007669"/>
    <property type="project" value="TreeGrafter"/>
</dbReference>
<accession>A0A6M4G7G0</accession>
<dbReference type="SUPFAM" id="SSF50475">
    <property type="entry name" value="FMN-binding split barrel"/>
    <property type="match status" value="1"/>
</dbReference>
<evidence type="ECO:0000313" key="3">
    <source>
        <dbReference type="EMBL" id="QJR03071.1"/>
    </source>
</evidence>
<gene>
    <name evidence="3" type="ORF">HH800_13355</name>
</gene>
<organism evidence="3 4">
    <name type="scientific">Sphingobium yanoikuyae</name>
    <name type="common">Sphingomonas yanoikuyae</name>
    <dbReference type="NCBI Taxonomy" id="13690"/>
    <lineage>
        <taxon>Bacteria</taxon>
        <taxon>Pseudomonadati</taxon>
        <taxon>Pseudomonadota</taxon>
        <taxon>Alphaproteobacteria</taxon>
        <taxon>Sphingomonadales</taxon>
        <taxon>Sphingomonadaceae</taxon>
        <taxon>Sphingobium</taxon>
    </lineage>
</organism>
<protein>
    <submittedName>
        <fullName evidence="3">Flavin reductase</fullName>
    </submittedName>
</protein>
<sequence length="164" mass="17045">MIETQLFRAAMARLGAAVNIIVTDGAAGRHGMTASAVCSVSDSPASLLLCINKSARMHDVLKDNGQLTVNVLAGGQAGLSGTFADKNLDMDARFAAADWTMLGHGVPALTGALAAFGCTIASVVEMGSHSIFLCEVQHLLIGGEEPGLVYFDRQYHALPMRAAA</sequence>
<reference evidence="3 4" key="1">
    <citation type="submission" date="2020-04" db="EMBL/GenBank/DDBJ databases">
        <title>The Whole Genome Analysis of High salt-tolerant Sphingobium yanoikuyae YC-XJ2 with Aryl organophosphorus flame retardants (aryl-OPFRs)-degrading capacity and characteristics of Related phosphotriesterase.</title>
        <authorList>
            <person name="Li X."/>
        </authorList>
    </citation>
    <scope>NUCLEOTIDE SEQUENCE [LARGE SCALE GENOMIC DNA]</scope>
    <source>
        <strain evidence="3 4">YC-XJ2</strain>
    </source>
</reference>
<dbReference type="Gene3D" id="2.30.110.10">
    <property type="entry name" value="Electron Transport, Fmn-binding Protein, Chain A"/>
    <property type="match status" value="1"/>
</dbReference>
<dbReference type="InterPro" id="IPR012349">
    <property type="entry name" value="Split_barrel_FMN-bd"/>
</dbReference>
<dbReference type="RefSeq" id="WP_169861369.1">
    <property type="nucleotide sequence ID" value="NZ_CAUUIR010000108.1"/>
</dbReference>
<dbReference type="InterPro" id="IPR050268">
    <property type="entry name" value="NADH-dep_flavin_reductase"/>
</dbReference>
<dbReference type="GO" id="GO:0042602">
    <property type="term" value="F:riboflavin reductase (NADPH) activity"/>
    <property type="evidence" value="ECO:0007669"/>
    <property type="project" value="TreeGrafter"/>
</dbReference>
<evidence type="ECO:0000256" key="1">
    <source>
        <dbReference type="ARBA" id="ARBA00023002"/>
    </source>
</evidence>
<dbReference type="GO" id="GO:0010181">
    <property type="term" value="F:FMN binding"/>
    <property type="evidence" value="ECO:0007669"/>
    <property type="project" value="InterPro"/>
</dbReference>
<dbReference type="SMART" id="SM00903">
    <property type="entry name" value="Flavin_Reduct"/>
    <property type="match status" value="1"/>
</dbReference>
<evidence type="ECO:0000313" key="4">
    <source>
        <dbReference type="Proteomes" id="UP000502611"/>
    </source>
</evidence>
<dbReference type="InterPro" id="IPR002563">
    <property type="entry name" value="Flavin_Rdtase-like_dom"/>
</dbReference>
<dbReference type="Pfam" id="PF01613">
    <property type="entry name" value="Flavin_Reduct"/>
    <property type="match status" value="1"/>
</dbReference>
<dbReference type="PANTHER" id="PTHR30466:SF1">
    <property type="entry name" value="FMN REDUCTASE (NADH) RUTF"/>
    <property type="match status" value="1"/>
</dbReference>
<dbReference type="PANTHER" id="PTHR30466">
    <property type="entry name" value="FLAVIN REDUCTASE"/>
    <property type="match status" value="1"/>
</dbReference>
<dbReference type="Proteomes" id="UP000502611">
    <property type="component" value="Chromosome"/>
</dbReference>
<keyword evidence="1" id="KW-0560">Oxidoreductase</keyword>
<name>A0A6M4G7G0_SPHYA</name>
<feature type="domain" description="Flavin reductase like" evidence="2">
    <location>
        <begin position="11"/>
        <end position="157"/>
    </location>
</feature>
<dbReference type="EMBL" id="CP053021">
    <property type="protein sequence ID" value="QJR03071.1"/>
    <property type="molecule type" value="Genomic_DNA"/>
</dbReference>